<organism evidence="8 9">
    <name type="scientific">Anopheles albimanus</name>
    <name type="common">New world malaria mosquito</name>
    <dbReference type="NCBI Taxonomy" id="7167"/>
    <lineage>
        <taxon>Eukaryota</taxon>
        <taxon>Metazoa</taxon>
        <taxon>Ecdysozoa</taxon>
        <taxon>Arthropoda</taxon>
        <taxon>Hexapoda</taxon>
        <taxon>Insecta</taxon>
        <taxon>Pterygota</taxon>
        <taxon>Neoptera</taxon>
        <taxon>Endopterygota</taxon>
        <taxon>Diptera</taxon>
        <taxon>Nematocera</taxon>
        <taxon>Culicoidea</taxon>
        <taxon>Culicidae</taxon>
        <taxon>Anophelinae</taxon>
        <taxon>Anopheles</taxon>
    </lineage>
</organism>
<dbReference type="Gene3D" id="3.40.190.10">
    <property type="entry name" value="Periplasmic binding protein-like II"/>
    <property type="match status" value="1"/>
</dbReference>
<reference evidence="8" key="2">
    <citation type="submission" date="2022-08" db="UniProtKB">
        <authorList>
            <consortium name="EnsemblMetazoa"/>
        </authorList>
    </citation>
    <scope>IDENTIFICATION</scope>
    <source>
        <strain evidence="8">STECLA/ALBI9_A</strain>
    </source>
</reference>
<dbReference type="InterPro" id="IPR052192">
    <property type="entry name" value="Insect_Ionotropic_Sensory_Rcpt"/>
</dbReference>
<sequence length="465" mass="52591">MANSTIQSDRFKLPTVTFTHDIADYRTLDNDTSITGMPKPPEAYEQKDSTLMPLDLPQSFRNLRYVQDTVRASNGSCGLDGMLLGSMAVALNFTAETMDATDRLEYGYRLANDTFVGSLGDLLNHRTDVSFNVRFLKYYDTHDIEFLKPIYSDQLCILSPKSLEIPEWLAIFLCFHPFVWASFVTIGFVGGYLWCVLRRWALRKVRLYRIRLQKGDMVPSSTLTIELWLVLLGASSIHLPVRGIERLLLIAFLVANVIISGTFQGTLTTAFSTVTYYEDINTLAALDRSGLSIGTSSRSLLDIFGNVTGSPLYESLKSKLHILNVSARHRAAFERDICSIERRSDVHLIINTAYMRPNGQPMLHVVKECPRMYSLAHIVRSGWSFAPMFNDAISRFIESGLTRKWSLDIENALTTHKRIQQTIENPEEETLRKLTLMDMQTSFYIVVIGVVVGFAVFAIELFTGK</sequence>
<accession>A0A182FQW0</accession>
<evidence type="ECO:0000256" key="2">
    <source>
        <dbReference type="ARBA" id="ARBA00022475"/>
    </source>
</evidence>
<evidence type="ECO:0000313" key="9">
    <source>
        <dbReference type="Proteomes" id="UP000069272"/>
    </source>
</evidence>
<evidence type="ECO:0000256" key="1">
    <source>
        <dbReference type="ARBA" id="ARBA00004651"/>
    </source>
</evidence>
<dbReference type="AlphaFoldDB" id="A0A182FQW0"/>
<evidence type="ECO:0000256" key="3">
    <source>
        <dbReference type="ARBA" id="ARBA00022692"/>
    </source>
</evidence>
<name>A0A182FQW0_ANOAL</name>
<reference evidence="8 9" key="1">
    <citation type="journal article" date="2017" name="G3 (Bethesda)">
        <title>The Physical Genome Mapping of Anopheles albimanus Corrected Scaffold Misassemblies and Identified Interarm Rearrangements in Genus Anopheles.</title>
        <authorList>
            <person name="Artemov G.N."/>
            <person name="Peery A.N."/>
            <person name="Jiang X."/>
            <person name="Tu Z."/>
            <person name="Stegniy V.N."/>
            <person name="Sharakhova M.V."/>
            <person name="Sharakhov I.V."/>
        </authorList>
    </citation>
    <scope>NUCLEOTIDE SEQUENCE [LARGE SCALE GENOMIC DNA]</scope>
    <source>
        <strain evidence="8 9">ALBI9_A</strain>
    </source>
</reference>
<evidence type="ECO:0000256" key="4">
    <source>
        <dbReference type="ARBA" id="ARBA00022989"/>
    </source>
</evidence>
<dbReference type="PANTHER" id="PTHR42643">
    <property type="entry name" value="IONOTROPIC RECEPTOR 20A-RELATED"/>
    <property type="match status" value="1"/>
</dbReference>
<dbReference type="GO" id="GO:0005886">
    <property type="term" value="C:plasma membrane"/>
    <property type="evidence" value="ECO:0007669"/>
    <property type="project" value="UniProtKB-SubCell"/>
</dbReference>
<proteinExistence type="predicted"/>
<evidence type="ECO:0000313" key="8">
    <source>
        <dbReference type="EnsemblMetazoa" id="AALB008931-PA"/>
    </source>
</evidence>
<dbReference type="VEuPathDB" id="VectorBase:AALB20_029791"/>
<keyword evidence="7" id="KW-0325">Glycoprotein</keyword>
<dbReference type="EnsemblMetazoa" id="AALB008931-RA">
    <property type="protein sequence ID" value="AALB008931-PA"/>
    <property type="gene ID" value="AALB008931"/>
</dbReference>
<evidence type="ECO:0000256" key="7">
    <source>
        <dbReference type="ARBA" id="ARBA00023180"/>
    </source>
</evidence>
<keyword evidence="9" id="KW-1185">Reference proteome</keyword>
<evidence type="ECO:0000256" key="5">
    <source>
        <dbReference type="ARBA" id="ARBA00023136"/>
    </source>
</evidence>
<keyword evidence="6" id="KW-0675">Receptor</keyword>
<evidence type="ECO:0000256" key="6">
    <source>
        <dbReference type="ARBA" id="ARBA00023170"/>
    </source>
</evidence>
<comment type="subcellular location">
    <subcellularLocation>
        <location evidence="1">Cell membrane</location>
        <topology evidence="1">Multi-pass membrane protein</topology>
    </subcellularLocation>
</comment>
<keyword evidence="2" id="KW-1003">Cell membrane</keyword>
<evidence type="ECO:0008006" key="10">
    <source>
        <dbReference type="Google" id="ProtNLM"/>
    </source>
</evidence>
<keyword evidence="5" id="KW-0472">Membrane</keyword>
<keyword evidence="3" id="KW-0812">Transmembrane</keyword>
<dbReference type="Proteomes" id="UP000069272">
    <property type="component" value="Chromosome 2R"/>
</dbReference>
<keyword evidence="4" id="KW-1133">Transmembrane helix</keyword>
<dbReference type="STRING" id="7167.A0A182FQW0"/>
<dbReference type="PANTHER" id="PTHR42643:SF31">
    <property type="entry name" value="IONOTROPIC RECEPTOR 68B-RELATED"/>
    <property type="match status" value="1"/>
</dbReference>
<dbReference type="SUPFAM" id="SSF53850">
    <property type="entry name" value="Periplasmic binding protein-like II"/>
    <property type="match status" value="1"/>
</dbReference>
<protein>
    <recommendedName>
        <fullName evidence="10">Ionotropic glutamate receptor C-terminal domain-containing protein</fullName>
    </recommendedName>
</protein>
<dbReference type="VEuPathDB" id="VectorBase:AALB008931"/>